<dbReference type="Gene3D" id="1.10.287.2900">
    <property type="match status" value="2"/>
</dbReference>
<keyword evidence="3" id="KW-1185">Reference proteome</keyword>
<dbReference type="Pfam" id="PF16860">
    <property type="entry name" value="CX9C"/>
    <property type="match status" value="1"/>
</dbReference>
<name>A0A1R1XQX4_9FUNG</name>
<dbReference type="Proteomes" id="UP000187283">
    <property type="component" value="Unassembled WGS sequence"/>
</dbReference>
<proteinExistence type="predicted"/>
<dbReference type="AlphaFoldDB" id="A0A1R1XQX4"/>
<evidence type="ECO:0000259" key="1">
    <source>
        <dbReference type="Pfam" id="PF16860"/>
    </source>
</evidence>
<protein>
    <recommendedName>
        <fullName evidence="1">IMS import disulfide relay-system CHCH-CHCH-like Cx9C domain-containing protein</fullName>
    </recommendedName>
</protein>
<dbReference type="PROSITE" id="PS51808">
    <property type="entry name" value="CHCH"/>
    <property type="match status" value="1"/>
</dbReference>
<sequence>MESILDEVSLNCANQIQDFYECVETNQTNWKFKCSDLETALSKCSEKYSKKLLLARSKCQTFVNNYETCIKSNQSDPQVCINQLKDLYNCTNDALESDSKKQ</sequence>
<organism evidence="2 3">
    <name type="scientific">Smittium culicis</name>
    <dbReference type="NCBI Taxonomy" id="133412"/>
    <lineage>
        <taxon>Eukaryota</taxon>
        <taxon>Fungi</taxon>
        <taxon>Fungi incertae sedis</taxon>
        <taxon>Zoopagomycota</taxon>
        <taxon>Kickxellomycotina</taxon>
        <taxon>Harpellomycetes</taxon>
        <taxon>Harpellales</taxon>
        <taxon>Legeriomycetaceae</taxon>
        <taxon>Smittium</taxon>
    </lineage>
</organism>
<dbReference type="PANTHER" id="PTHR47106">
    <property type="entry name" value="COILED-COIL-HELIX-COILED-COIL-HELIX DOMAIN-CONTAINING PROTEIN 5"/>
    <property type="match status" value="1"/>
</dbReference>
<dbReference type="InterPro" id="IPR052848">
    <property type="entry name" value="CHCH_domain-containing_protein"/>
</dbReference>
<evidence type="ECO:0000313" key="2">
    <source>
        <dbReference type="EMBL" id="OMJ17015.1"/>
    </source>
</evidence>
<evidence type="ECO:0000313" key="3">
    <source>
        <dbReference type="Proteomes" id="UP000187283"/>
    </source>
</evidence>
<dbReference type="EMBL" id="LSSN01002161">
    <property type="protein sequence ID" value="OMJ17015.1"/>
    <property type="molecule type" value="Genomic_DNA"/>
</dbReference>
<dbReference type="GO" id="GO:0045333">
    <property type="term" value="P:cellular respiration"/>
    <property type="evidence" value="ECO:0007669"/>
    <property type="project" value="TreeGrafter"/>
</dbReference>
<dbReference type="InterPro" id="IPR031731">
    <property type="entry name" value="CX9C"/>
</dbReference>
<feature type="domain" description="IMS import disulfide relay-system CHCH-CHCH-like Cx9C" evidence="1">
    <location>
        <begin position="5"/>
        <end position="46"/>
    </location>
</feature>
<comment type="caution">
    <text evidence="2">The sequence shown here is derived from an EMBL/GenBank/DDBJ whole genome shotgun (WGS) entry which is preliminary data.</text>
</comment>
<dbReference type="GO" id="GO:0005758">
    <property type="term" value="C:mitochondrial intermembrane space"/>
    <property type="evidence" value="ECO:0007669"/>
    <property type="project" value="TreeGrafter"/>
</dbReference>
<gene>
    <name evidence="2" type="ORF">AYI70_g6240</name>
</gene>
<reference evidence="2 3" key="1">
    <citation type="submission" date="2017-01" db="EMBL/GenBank/DDBJ databases">
        <authorList>
            <person name="Mah S.A."/>
            <person name="Swanson W.J."/>
            <person name="Moy G.W."/>
            <person name="Vacquier V.D."/>
        </authorList>
    </citation>
    <scope>NUCLEOTIDE SEQUENCE [LARGE SCALE GENOMIC DNA]</scope>
    <source>
        <strain evidence="2 3">GSMNP</strain>
    </source>
</reference>
<dbReference type="OrthoDB" id="2581252at2759"/>
<dbReference type="PANTHER" id="PTHR47106:SF1">
    <property type="entry name" value="COILED-COIL-HELIX-COILED-COIL-HELIX DOMAIN-CONTAINING PROTEIN 5"/>
    <property type="match status" value="1"/>
</dbReference>
<accession>A0A1R1XQX4</accession>